<evidence type="ECO:0000313" key="2">
    <source>
        <dbReference type="EMBL" id="GIY85147.1"/>
    </source>
</evidence>
<dbReference type="AlphaFoldDB" id="A0AAV4WQM5"/>
<feature type="region of interest" description="Disordered" evidence="1">
    <location>
        <begin position="1"/>
        <end position="64"/>
    </location>
</feature>
<dbReference type="EMBL" id="BPLR01016617">
    <property type="protein sequence ID" value="GIY85147.1"/>
    <property type="molecule type" value="Genomic_DNA"/>
</dbReference>
<feature type="compositionally biased region" description="Polar residues" evidence="1">
    <location>
        <begin position="55"/>
        <end position="64"/>
    </location>
</feature>
<gene>
    <name evidence="2" type="ORF">CEXT_664571</name>
</gene>
<feature type="compositionally biased region" description="Polar residues" evidence="1">
    <location>
        <begin position="14"/>
        <end position="35"/>
    </location>
</feature>
<protein>
    <submittedName>
        <fullName evidence="2">Uncharacterized protein</fullName>
    </submittedName>
</protein>
<accession>A0AAV4WQM5</accession>
<keyword evidence="3" id="KW-1185">Reference proteome</keyword>
<sequence>MPLPKSAPSKLCINASSKTQSSENSALMSFQSSVPGKSLHQYPFQNSAPRKPCTNVPSKAQSSESSAPMFLTKFKKTLHQCFQFHQKALLSLPNLNPQSLHP</sequence>
<proteinExistence type="predicted"/>
<comment type="caution">
    <text evidence="2">The sequence shown here is derived from an EMBL/GenBank/DDBJ whole genome shotgun (WGS) entry which is preliminary data.</text>
</comment>
<organism evidence="2 3">
    <name type="scientific">Caerostris extrusa</name>
    <name type="common">Bark spider</name>
    <name type="synonym">Caerostris bankana</name>
    <dbReference type="NCBI Taxonomy" id="172846"/>
    <lineage>
        <taxon>Eukaryota</taxon>
        <taxon>Metazoa</taxon>
        <taxon>Ecdysozoa</taxon>
        <taxon>Arthropoda</taxon>
        <taxon>Chelicerata</taxon>
        <taxon>Arachnida</taxon>
        <taxon>Araneae</taxon>
        <taxon>Araneomorphae</taxon>
        <taxon>Entelegynae</taxon>
        <taxon>Araneoidea</taxon>
        <taxon>Araneidae</taxon>
        <taxon>Caerostris</taxon>
    </lineage>
</organism>
<evidence type="ECO:0000313" key="3">
    <source>
        <dbReference type="Proteomes" id="UP001054945"/>
    </source>
</evidence>
<evidence type="ECO:0000256" key="1">
    <source>
        <dbReference type="SAM" id="MobiDB-lite"/>
    </source>
</evidence>
<name>A0AAV4WQM5_CAEEX</name>
<reference evidence="2 3" key="1">
    <citation type="submission" date="2021-06" db="EMBL/GenBank/DDBJ databases">
        <title>Caerostris extrusa draft genome.</title>
        <authorList>
            <person name="Kono N."/>
            <person name="Arakawa K."/>
        </authorList>
    </citation>
    <scope>NUCLEOTIDE SEQUENCE [LARGE SCALE GENOMIC DNA]</scope>
</reference>
<dbReference type="Proteomes" id="UP001054945">
    <property type="component" value="Unassembled WGS sequence"/>
</dbReference>